<dbReference type="PANTHER" id="PTHR34846:SF10">
    <property type="entry name" value="CYTOPLASMIC PROTEIN"/>
    <property type="match status" value="1"/>
</dbReference>
<gene>
    <name evidence="2" type="ORF">KDAU_49100</name>
</gene>
<keyword evidence="3" id="KW-1185">Reference proteome</keyword>
<comment type="caution">
    <text evidence="2">The sequence shown here is derived from an EMBL/GenBank/DDBJ whole genome shotgun (WGS) entry which is preliminary data.</text>
</comment>
<protein>
    <submittedName>
        <fullName evidence="2">Alkyl hydroperoxide reductase AhpD</fullName>
    </submittedName>
</protein>
<dbReference type="EMBL" id="BIFQ01000001">
    <property type="protein sequence ID" value="GCE07581.1"/>
    <property type="molecule type" value="Genomic_DNA"/>
</dbReference>
<dbReference type="InterPro" id="IPR004675">
    <property type="entry name" value="AhpD_core"/>
</dbReference>
<evidence type="ECO:0000259" key="1">
    <source>
        <dbReference type="Pfam" id="PF02627"/>
    </source>
</evidence>
<dbReference type="InterPro" id="IPR029032">
    <property type="entry name" value="AhpD-like"/>
</dbReference>
<accession>A0A401ZL24</accession>
<dbReference type="PANTHER" id="PTHR34846">
    <property type="entry name" value="4-CARBOXYMUCONOLACTONE DECARBOXYLASE FAMILY PROTEIN (AFU_ORTHOLOGUE AFUA_6G11590)"/>
    <property type="match status" value="1"/>
</dbReference>
<dbReference type="SUPFAM" id="SSF69118">
    <property type="entry name" value="AhpD-like"/>
    <property type="match status" value="1"/>
</dbReference>
<dbReference type="Pfam" id="PF02627">
    <property type="entry name" value="CMD"/>
    <property type="match status" value="1"/>
</dbReference>
<feature type="domain" description="Carboxymuconolactone decarboxylase-like" evidence="1">
    <location>
        <begin position="12"/>
        <end position="94"/>
    </location>
</feature>
<dbReference type="AlphaFoldDB" id="A0A401ZL24"/>
<sequence length="157" mass="17846">MDARLRYALAAPEARKAMFQLQEYVNTCGLESSLIHLVDMRASQINGCAFCLDMHAKDARAEGESEQRLYLLSAWREAPFYSERERAALEWTEAVTLVAEDHIPDEVYERVRPHFTDKELANLTLVICTINAWNRLNVAFRTPAGSYRPSQAAHSAD</sequence>
<name>A0A401ZL24_9CHLR</name>
<dbReference type="OrthoDB" id="9801997at2"/>
<organism evidence="2 3">
    <name type="scientific">Dictyobacter aurantiacus</name>
    <dbReference type="NCBI Taxonomy" id="1936993"/>
    <lineage>
        <taxon>Bacteria</taxon>
        <taxon>Bacillati</taxon>
        <taxon>Chloroflexota</taxon>
        <taxon>Ktedonobacteria</taxon>
        <taxon>Ktedonobacterales</taxon>
        <taxon>Dictyobacteraceae</taxon>
        <taxon>Dictyobacter</taxon>
    </lineage>
</organism>
<proteinExistence type="predicted"/>
<reference evidence="3" key="1">
    <citation type="submission" date="2018-12" db="EMBL/GenBank/DDBJ databases">
        <title>Tengunoibacter tsumagoiensis gen. nov., sp. nov., Dictyobacter kobayashii sp. nov., D. alpinus sp. nov., and D. joshuensis sp. nov. and description of Dictyobacteraceae fam. nov. within the order Ktedonobacterales isolated from Tengu-no-mugimeshi.</title>
        <authorList>
            <person name="Wang C.M."/>
            <person name="Zheng Y."/>
            <person name="Sakai Y."/>
            <person name="Toyoda A."/>
            <person name="Minakuchi Y."/>
            <person name="Abe K."/>
            <person name="Yokota A."/>
            <person name="Yabe S."/>
        </authorList>
    </citation>
    <scope>NUCLEOTIDE SEQUENCE [LARGE SCALE GENOMIC DNA]</scope>
    <source>
        <strain evidence="3">S-27</strain>
    </source>
</reference>
<dbReference type="Gene3D" id="1.20.1290.10">
    <property type="entry name" value="AhpD-like"/>
    <property type="match status" value="1"/>
</dbReference>
<evidence type="ECO:0000313" key="2">
    <source>
        <dbReference type="EMBL" id="GCE07581.1"/>
    </source>
</evidence>
<dbReference type="InterPro" id="IPR003779">
    <property type="entry name" value="CMD-like"/>
</dbReference>
<dbReference type="RefSeq" id="WP_126598953.1">
    <property type="nucleotide sequence ID" value="NZ_BIFQ01000001.1"/>
</dbReference>
<dbReference type="GO" id="GO:0051920">
    <property type="term" value="F:peroxiredoxin activity"/>
    <property type="evidence" value="ECO:0007669"/>
    <property type="project" value="InterPro"/>
</dbReference>
<dbReference type="NCBIfam" id="TIGR00778">
    <property type="entry name" value="ahpD_dom"/>
    <property type="match status" value="1"/>
</dbReference>
<evidence type="ECO:0000313" key="3">
    <source>
        <dbReference type="Proteomes" id="UP000287224"/>
    </source>
</evidence>
<dbReference type="Proteomes" id="UP000287224">
    <property type="component" value="Unassembled WGS sequence"/>
</dbReference>